<evidence type="ECO:0000256" key="1">
    <source>
        <dbReference type="SAM" id="MobiDB-lite"/>
    </source>
</evidence>
<evidence type="ECO:0000313" key="3">
    <source>
        <dbReference type="EMBL" id="KAE8152000.1"/>
    </source>
</evidence>
<evidence type="ECO:0000313" key="4">
    <source>
        <dbReference type="Proteomes" id="UP000325780"/>
    </source>
</evidence>
<accession>A0A5N6U078</accession>
<feature type="non-terminal residue" evidence="3">
    <location>
        <position position="91"/>
    </location>
</feature>
<keyword evidence="2" id="KW-0472">Membrane</keyword>
<sequence length="91" mass="9704">MPPTNRIPATNNEPQIQLQKRGPPTLLPPLRGYTTISIPASYGRLASSPSPGTVVGIILGSVLGFIFLLYLVWLGISSGRKFSSETHTVAS</sequence>
<feature type="transmembrane region" description="Helical" evidence="2">
    <location>
        <begin position="54"/>
        <end position="76"/>
    </location>
</feature>
<keyword evidence="4" id="KW-1185">Reference proteome</keyword>
<keyword evidence="2" id="KW-0812">Transmembrane</keyword>
<feature type="region of interest" description="Disordered" evidence="1">
    <location>
        <begin position="1"/>
        <end position="26"/>
    </location>
</feature>
<dbReference type="Proteomes" id="UP000325780">
    <property type="component" value="Unassembled WGS sequence"/>
</dbReference>
<dbReference type="EMBL" id="ML742061">
    <property type="protein sequence ID" value="KAE8152000.1"/>
    <property type="molecule type" value="Genomic_DNA"/>
</dbReference>
<name>A0A5N6U078_ASPAV</name>
<gene>
    <name evidence="3" type="ORF">BDV25DRAFT_151910</name>
</gene>
<evidence type="ECO:0000256" key="2">
    <source>
        <dbReference type="SAM" id="Phobius"/>
    </source>
</evidence>
<dbReference type="AlphaFoldDB" id="A0A5N6U078"/>
<keyword evidence="2" id="KW-1133">Transmembrane helix</keyword>
<feature type="compositionally biased region" description="Polar residues" evidence="1">
    <location>
        <begin position="7"/>
        <end position="18"/>
    </location>
</feature>
<protein>
    <submittedName>
        <fullName evidence="3">Uncharacterized protein</fullName>
    </submittedName>
</protein>
<reference evidence="3 4" key="1">
    <citation type="submission" date="2019-04" db="EMBL/GenBank/DDBJ databases">
        <title>Friends and foes A comparative genomics study of 23 Aspergillus species from section Flavi.</title>
        <authorList>
            <consortium name="DOE Joint Genome Institute"/>
            <person name="Kjaerbolling I."/>
            <person name="Vesth T."/>
            <person name="Frisvad J.C."/>
            <person name="Nybo J.L."/>
            <person name="Theobald S."/>
            <person name="Kildgaard S."/>
            <person name="Isbrandt T."/>
            <person name="Kuo A."/>
            <person name="Sato A."/>
            <person name="Lyhne E.K."/>
            <person name="Kogle M.E."/>
            <person name="Wiebenga A."/>
            <person name="Kun R.S."/>
            <person name="Lubbers R.J."/>
            <person name="Makela M.R."/>
            <person name="Barry K."/>
            <person name="Chovatia M."/>
            <person name="Clum A."/>
            <person name="Daum C."/>
            <person name="Haridas S."/>
            <person name="He G."/>
            <person name="LaButti K."/>
            <person name="Lipzen A."/>
            <person name="Mondo S."/>
            <person name="Riley R."/>
            <person name="Salamov A."/>
            <person name="Simmons B.A."/>
            <person name="Magnuson J.K."/>
            <person name="Henrissat B."/>
            <person name="Mortensen U.H."/>
            <person name="Larsen T.O."/>
            <person name="Devries R.P."/>
            <person name="Grigoriev I.V."/>
            <person name="Machida M."/>
            <person name="Baker S.E."/>
            <person name="Andersen M.R."/>
        </authorList>
    </citation>
    <scope>NUCLEOTIDE SEQUENCE [LARGE SCALE GENOMIC DNA]</scope>
    <source>
        <strain evidence="3 4">IBT 18842</strain>
    </source>
</reference>
<organism evidence="3 4">
    <name type="scientific">Aspergillus avenaceus</name>
    <dbReference type="NCBI Taxonomy" id="36643"/>
    <lineage>
        <taxon>Eukaryota</taxon>
        <taxon>Fungi</taxon>
        <taxon>Dikarya</taxon>
        <taxon>Ascomycota</taxon>
        <taxon>Pezizomycotina</taxon>
        <taxon>Eurotiomycetes</taxon>
        <taxon>Eurotiomycetidae</taxon>
        <taxon>Eurotiales</taxon>
        <taxon>Aspergillaceae</taxon>
        <taxon>Aspergillus</taxon>
        <taxon>Aspergillus subgen. Circumdati</taxon>
    </lineage>
</organism>
<proteinExistence type="predicted"/>
<dbReference type="OrthoDB" id="5423884at2759"/>